<dbReference type="AlphaFoldDB" id="A0A0F9W1B8"/>
<dbReference type="PANTHER" id="PTHR24320">
    <property type="entry name" value="RETINOL DEHYDROGENASE"/>
    <property type="match status" value="1"/>
</dbReference>
<dbReference type="EMBL" id="LAZR01000005">
    <property type="protein sequence ID" value="KKO10125.1"/>
    <property type="molecule type" value="Genomic_DNA"/>
</dbReference>
<comment type="caution">
    <text evidence="3">The sequence shown here is derived from an EMBL/GenBank/DDBJ whole genome shotgun (WGS) entry which is preliminary data.</text>
</comment>
<accession>A0A0F9W1B8</accession>
<dbReference type="PANTHER" id="PTHR24320:SF152">
    <property type="entry name" value="SHORT-CHAIN DEHYDROGENASE_REDUCTASE FAMILY PROTEIN"/>
    <property type="match status" value="1"/>
</dbReference>
<comment type="similarity">
    <text evidence="1">Belongs to the short-chain dehydrogenases/reductases (SDR) family.</text>
</comment>
<dbReference type="Gene3D" id="3.40.50.720">
    <property type="entry name" value="NAD(P)-binding Rossmann-like Domain"/>
    <property type="match status" value="1"/>
</dbReference>
<proteinExistence type="inferred from homology"/>
<name>A0A0F9W1B8_9ZZZZ</name>
<dbReference type="InterPro" id="IPR036291">
    <property type="entry name" value="NAD(P)-bd_dom_sf"/>
</dbReference>
<evidence type="ECO:0000313" key="3">
    <source>
        <dbReference type="EMBL" id="KKO10125.1"/>
    </source>
</evidence>
<dbReference type="SUPFAM" id="SSF51735">
    <property type="entry name" value="NAD(P)-binding Rossmann-fold domains"/>
    <property type="match status" value="1"/>
</dbReference>
<reference evidence="3" key="1">
    <citation type="journal article" date="2015" name="Nature">
        <title>Complex archaea that bridge the gap between prokaryotes and eukaryotes.</title>
        <authorList>
            <person name="Spang A."/>
            <person name="Saw J.H."/>
            <person name="Jorgensen S.L."/>
            <person name="Zaremba-Niedzwiedzka K."/>
            <person name="Martijn J."/>
            <person name="Lind A.E."/>
            <person name="van Eijk R."/>
            <person name="Schleper C."/>
            <person name="Guy L."/>
            <person name="Ettema T.J."/>
        </authorList>
    </citation>
    <scope>NUCLEOTIDE SEQUENCE</scope>
</reference>
<gene>
    <name evidence="3" type="ORF">LCGC14_0026570</name>
</gene>
<sequence length="322" mass="34190">MPTILITGGHSGIGLECVKRLILDQHRNIVLAGRSPDRMKEVANQLRQASGTKVSTLQLDTSSLASVRKAAAGFRSMIEAGEIDPLQSILCNAGGRGFGPVLHSPEGYEATFAGNYLGHFLLVNLLIDSLAEDGRIVFTASGTHDPDTRDGKAVGPAVEPDAWKLAKVGADGGKPLSSGVRYATAKLCVMLFAYELHRRLRRSGSEIASIAFDPGSVSGTSFLRGAPPPLRFIAGTSFAKRLMKRVGITVGSLDVSGASLAKLAADTAYADGSGKYFQVNDGSFCEKRSATISYDEARAARLWDESKQLVGLTTEEECSLLK</sequence>
<dbReference type="InterPro" id="IPR002347">
    <property type="entry name" value="SDR_fam"/>
</dbReference>
<dbReference type="Pfam" id="PF00106">
    <property type="entry name" value="adh_short"/>
    <property type="match status" value="1"/>
</dbReference>
<dbReference type="GO" id="GO:0016491">
    <property type="term" value="F:oxidoreductase activity"/>
    <property type="evidence" value="ECO:0007669"/>
    <property type="project" value="UniProtKB-KW"/>
</dbReference>
<protein>
    <submittedName>
        <fullName evidence="3">Uncharacterized protein</fullName>
    </submittedName>
</protein>
<evidence type="ECO:0000256" key="2">
    <source>
        <dbReference type="ARBA" id="ARBA00023002"/>
    </source>
</evidence>
<evidence type="ECO:0000256" key="1">
    <source>
        <dbReference type="ARBA" id="ARBA00006484"/>
    </source>
</evidence>
<keyword evidence="2" id="KW-0560">Oxidoreductase</keyword>
<organism evidence="3">
    <name type="scientific">marine sediment metagenome</name>
    <dbReference type="NCBI Taxonomy" id="412755"/>
    <lineage>
        <taxon>unclassified sequences</taxon>
        <taxon>metagenomes</taxon>
        <taxon>ecological metagenomes</taxon>
    </lineage>
</organism>